<dbReference type="AlphaFoldDB" id="A0AAP1E9R3"/>
<evidence type="ECO:0000313" key="2">
    <source>
        <dbReference type="Proteomes" id="UP000076442"/>
    </source>
</evidence>
<proteinExistence type="predicted"/>
<name>A0AAP1E9R3_BACIU</name>
<dbReference type="EMBL" id="LJZV01000001">
    <property type="protein sequence ID" value="KZD95261.1"/>
    <property type="molecule type" value="Genomic_DNA"/>
</dbReference>
<accession>A0AAP1E9R3</accession>
<evidence type="ECO:0000313" key="1">
    <source>
        <dbReference type="EMBL" id="KZD95261.1"/>
    </source>
</evidence>
<protein>
    <submittedName>
        <fullName evidence="1">Uncharacterized protein</fullName>
    </submittedName>
</protein>
<sequence length="40" mass="5072">MYRLDTQKSKRRNVMQQQTVEVKEVEWRKKRSVIFIQYIK</sequence>
<gene>
    <name evidence="1" type="ORF">B4122_0233</name>
</gene>
<organism evidence="1 2">
    <name type="scientific">Bacillus subtilis</name>
    <dbReference type="NCBI Taxonomy" id="1423"/>
    <lineage>
        <taxon>Bacteria</taxon>
        <taxon>Bacillati</taxon>
        <taxon>Bacillota</taxon>
        <taxon>Bacilli</taxon>
        <taxon>Bacillales</taxon>
        <taxon>Bacillaceae</taxon>
        <taxon>Bacillus</taxon>
    </lineage>
</organism>
<dbReference type="Proteomes" id="UP000076442">
    <property type="component" value="Unassembled WGS sequence"/>
</dbReference>
<reference evidence="1 2" key="1">
    <citation type="submission" date="2015-09" db="EMBL/GenBank/DDBJ databases">
        <title>Spore heat resistance.</title>
        <authorList>
            <person name="Boekhorst J."/>
            <person name="Berendsen E.M."/>
            <person name="Wells-Bennik M.H."/>
            <person name="Kuipers O.P."/>
        </authorList>
    </citation>
    <scope>NUCLEOTIDE SEQUENCE [LARGE SCALE GENOMIC DNA]</scope>
    <source>
        <strain evidence="1 2">B4122</strain>
    </source>
</reference>
<comment type="caution">
    <text evidence="1">The sequence shown here is derived from an EMBL/GenBank/DDBJ whole genome shotgun (WGS) entry which is preliminary data.</text>
</comment>